<dbReference type="InterPro" id="IPR039420">
    <property type="entry name" value="WalR-like"/>
</dbReference>
<organism evidence="10 11">
    <name type="scientific">Siminovitchia terrae</name>
    <name type="common">Bacillus terrae</name>
    <dbReference type="NCBI Taxonomy" id="1914933"/>
    <lineage>
        <taxon>Bacteria</taxon>
        <taxon>Bacillati</taxon>
        <taxon>Bacillota</taxon>
        <taxon>Bacilli</taxon>
        <taxon>Bacillales</taxon>
        <taxon>Bacillaceae</taxon>
        <taxon>Siminovitchia</taxon>
    </lineage>
</organism>
<gene>
    <name evidence="10" type="ORF">D5F11_008020</name>
    <name evidence="9" type="ORF">J6TS1_27500</name>
</gene>
<evidence type="ECO:0000313" key="9">
    <source>
        <dbReference type="EMBL" id="GIN96880.1"/>
    </source>
</evidence>
<dbReference type="CDD" id="cd06170">
    <property type="entry name" value="LuxR_C_like"/>
    <property type="match status" value="1"/>
</dbReference>
<dbReference type="SUPFAM" id="SSF52172">
    <property type="entry name" value="CheY-like"/>
    <property type="match status" value="1"/>
</dbReference>
<reference evidence="10 11" key="1">
    <citation type="submission" date="2018-12" db="EMBL/GenBank/DDBJ databases">
        <authorList>
            <person name="Sun L."/>
            <person name="Chen Z."/>
        </authorList>
    </citation>
    <scope>NUCLEOTIDE SEQUENCE [LARGE SCALE GENOMIC DNA]</scope>
    <source>
        <strain evidence="10 11">LMG 29736</strain>
    </source>
</reference>
<keyword evidence="12" id="KW-1185">Reference proteome</keyword>
<evidence type="ECO:0000256" key="4">
    <source>
        <dbReference type="ARBA" id="ARBA00023125"/>
    </source>
</evidence>
<dbReference type="InterPro" id="IPR011006">
    <property type="entry name" value="CheY-like_superfamily"/>
</dbReference>
<name>A0A429XAC6_SIMTE</name>
<evidence type="ECO:0000256" key="6">
    <source>
        <dbReference type="PROSITE-ProRule" id="PRU00169"/>
    </source>
</evidence>
<comment type="caution">
    <text evidence="10">The sequence shown here is derived from an EMBL/GenBank/DDBJ whole genome shotgun (WGS) entry which is preliminary data.</text>
</comment>
<dbReference type="Pfam" id="PF00196">
    <property type="entry name" value="GerE"/>
    <property type="match status" value="1"/>
</dbReference>
<dbReference type="AlphaFoldDB" id="A0A429XAC6"/>
<dbReference type="PANTHER" id="PTHR43214">
    <property type="entry name" value="TWO-COMPONENT RESPONSE REGULATOR"/>
    <property type="match status" value="1"/>
</dbReference>
<evidence type="ECO:0000313" key="12">
    <source>
        <dbReference type="Proteomes" id="UP000680670"/>
    </source>
</evidence>
<feature type="domain" description="HTH luxR-type" evidence="7">
    <location>
        <begin position="132"/>
        <end position="197"/>
    </location>
</feature>
<evidence type="ECO:0000313" key="11">
    <source>
        <dbReference type="Proteomes" id="UP000287296"/>
    </source>
</evidence>
<dbReference type="Pfam" id="PF00072">
    <property type="entry name" value="Response_reg"/>
    <property type="match status" value="1"/>
</dbReference>
<dbReference type="PRINTS" id="PR00038">
    <property type="entry name" value="HTHLUXR"/>
</dbReference>
<dbReference type="InterPro" id="IPR000792">
    <property type="entry name" value="Tscrpt_reg_LuxR_C"/>
</dbReference>
<dbReference type="GO" id="GO:0003677">
    <property type="term" value="F:DNA binding"/>
    <property type="evidence" value="ECO:0007669"/>
    <property type="project" value="UniProtKB-KW"/>
</dbReference>
<keyword evidence="3" id="KW-0805">Transcription regulation</keyword>
<evidence type="ECO:0000256" key="5">
    <source>
        <dbReference type="ARBA" id="ARBA00023163"/>
    </source>
</evidence>
<dbReference type="Proteomes" id="UP000680670">
    <property type="component" value="Unassembled WGS sequence"/>
</dbReference>
<sequence>MIKILIAEDQGLLSSALATILNLDQDLSVVGTADNGKTALELVEKLKPDVILTDIEMPDLSGLEVAEKLSDSEIKVIILTTFARDGYFERAVNAKVSAYLLKDTPSDELIAFIKNAIQGKTYFEPSLITGYMSSQRNPLSQREQEILILIEQGLTSKGIAQELFLTDGTIRNYISEIISKLEAKNRIEAVAKAKENGWMTER</sequence>
<evidence type="ECO:0000259" key="8">
    <source>
        <dbReference type="PROSITE" id="PS50110"/>
    </source>
</evidence>
<dbReference type="InterPro" id="IPR001789">
    <property type="entry name" value="Sig_transdc_resp-reg_receiver"/>
</dbReference>
<evidence type="ECO:0000256" key="1">
    <source>
        <dbReference type="ARBA" id="ARBA00004496"/>
    </source>
</evidence>
<dbReference type="GO" id="GO:0006355">
    <property type="term" value="P:regulation of DNA-templated transcription"/>
    <property type="evidence" value="ECO:0007669"/>
    <property type="project" value="InterPro"/>
</dbReference>
<accession>A0A429XAC6</accession>
<dbReference type="RefSeq" id="WP_120117471.1">
    <property type="nucleotide sequence ID" value="NZ_BORJ01000007.1"/>
</dbReference>
<dbReference type="PANTHER" id="PTHR43214:SF42">
    <property type="entry name" value="TRANSCRIPTIONAL REGULATORY PROTEIN DESR"/>
    <property type="match status" value="1"/>
</dbReference>
<dbReference type="PROSITE" id="PS50110">
    <property type="entry name" value="RESPONSE_REGULATORY"/>
    <property type="match status" value="1"/>
</dbReference>
<proteinExistence type="predicted"/>
<evidence type="ECO:0000256" key="2">
    <source>
        <dbReference type="ARBA" id="ARBA00022553"/>
    </source>
</evidence>
<keyword evidence="2 6" id="KW-0597">Phosphoprotein</keyword>
<protein>
    <submittedName>
        <fullName evidence="9">DNA-binding response regulator</fullName>
    </submittedName>
    <submittedName>
        <fullName evidence="10">Response regulator transcription factor</fullName>
    </submittedName>
</protein>
<evidence type="ECO:0000313" key="10">
    <source>
        <dbReference type="EMBL" id="RST60378.1"/>
    </source>
</evidence>
<evidence type="ECO:0000259" key="7">
    <source>
        <dbReference type="PROSITE" id="PS50043"/>
    </source>
</evidence>
<dbReference type="Gene3D" id="3.40.50.2300">
    <property type="match status" value="1"/>
</dbReference>
<feature type="modified residue" description="4-aspartylphosphate" evidence="6">
    <location>
        <position position="54"/>
    </location>
</feature>
<dbReference type="SUPFAM" id="SSF46894">
    <property type="entry name" value="C-terminal effector domain of the bipartite response regulators"/>
    <property type="match status" value="1"/>
</dbReference>
<keyword evidence="5" id="KW-0804">Transcription</keyword>
<reference evidence="9 12" key="2">
    <citation type="submission" date="2021-03" db="EMBL/GenBank/DDBJ databases">
        <title>Antimicrobial resistance genes in bacteria isolated from Japanese honey, and their potential for conferring macrolide and lincosamide resistance in the American foulbrood pathogen Paenibacillus larvae.</title>
        <authorList>
            <person name="Okamoto M."/>
            <person name="Kumagai M."/>
            <person name="Kanamori H."/>
            <person name="Takamatsu D."/>
        </authorList>
    </citation>
    <scope>NUCLEOTIDE SEQUENCE [LARGE SCALE GENOMIC DNA]</scope>
    <source>
        <strain evidence="9 12">J6TS1</strain>
    </source>
</reference>
<dbReference type="PROSITE" id="PS50043">
    <property type="entry name" value="HTH_LUXR_2"/>
    <property type="match status" value="1"/>
</dbReference>
<keyword evidence="4 9" id="KW-0238">DNA-binding</keyword>
<dbReference type="GO" id="GO:0000160">
    <property type="term" value="P:phosphorelay signal transduction system"/>
    <property type="evidence" value="ECO:0007669"/>
    <property type="project" value="InterPro"/>
</dbReference>
<feature type="domain" description="Response regulatory" evidence="8">
    <location>
        <begin position="3"/>
        <end position="117"/>
    </location>
</feature>
<dbReference type="EMBL" id="BORJ01000007">
    <property type="protein sequence ID" value="GIN96880.1"/>
    <property type="molecule type" value="Genomic_DNA"/>
</dbReference>
<dbReference type="SMART" id="SM00421">
    <property type="entry name" value="HTH_LUXR"/>
    <property type="match status" value="1"/>
</dbReference>
<dbReference type="GO" id="GO:0005737">
    <property type="term" value="C:cytoplasm"/>
    <property type="evidence" value="ECO:0007669"/>
    <property type="project" value="UniProtKB-SubCell"/>
</dbReference>
<dbReference type="EMBL" id="QYTW02000005">
    <property type="protein sequence ID" value="RST60378.1"/>
    <property type="molecule type" value="Genomic_DNA"/>
</dbReference>
<comment type="subcellular location">
    <subcellularLocation>
        <location evidence="1">Cytoplasm</location>
    </subcellularLocation>
</comment>
<evidence type="ECO:0000256" key="3">
    <source>
        <dbReference type="ARBA" id="ARBA00023015"/>
    </source>
</evidence>
<dbReference type="SMART" id="SM00448">
    <property type="entry name" value="REC"/>
    <property type="match status" value="1"/>
</dbReference>
<dbReference type="InterPro" id="IPR016032">
    <property type="entry name" value="Sig_transdc_resp-reg_C-effctor"/>
</dbReference>
<dbReference type="OrthoDB" id="9780153at2"/>
<dbReference type="Proteomes" id="UP000287296">
    <property type="component" value="Unassembled WGS sequence"/>
</dbReference>